<feature type="domain" description="T9SS-like galactose binding" evidence="2">
    <location>
        <begin position="170"/>
        <end position="291"/>
    </location>
</feature>
<dbReference type="KEGG" id="lacs:H4075_02785"/>
<organism evidence="3 4">
    <name type="scientific">Lacibacter sediminis</name>
    <dbReference type="NCBI Taxonomy" id="2760713"/>
    <lineage>
        <taxon>Bacteria</taxon>
        <taxon>Pseudomonadati</taxon>
        <taxon>Bacteroidota</taxon>
        <taxon>Chitinophagia</taxon>
        <taxon>Chitinophagales</taxon>
        <taxon>Chitinophagaceae</taxon>
        <taxon>Lacibacter</taxon>
    </lineage>
</organism>
<dbReference type="RefSeq" id="WP_182803939.1">
    <property type="nucleotide sequence ID" value="NZ_CP060007.1"/>
</dbReference>
<proteinExistence type="predicted"/>
<dbReference type="AlphaFoldDB" id="A0A7G5XI39"/>
<feature type="signal peptide" evidence="1">
    <location>
        <begin position="1"/>
        <end position="28"/>
    </location>
</feature>
<feature type="domain" description="T9SS-like galactose binding" evidence="2">
    <location>
        <begin position="309"/>
        <end position="434"/>
    </location>
</feature>
<accession>A0A7G5XI39</accession>
<feature type="domain" description="T9SS-like galactose binding" evidence="2">
    <location>
        <begin position="31"/>
        <end position="151"/>
    </location>
</feature>
<evidence type="ECO:0000313" key="3">
    <source>
        <dbReference type="EMBL" id="QNA45142.1"/>
    </source>
</evidence>
<feature type="chain" id="PRO_5028945349" description="T9SS-like galactose binding domain-containing protein" evidence="1">
    <location>
        <begin position="29"/>
        <end position="1190"/>
    </location>
</feature>
<dbReference type="EMBL" id="CP060007">
    <property type="protein sequence ID" value="QNA45142.1"/>
    <property type="molecule type" value="Genomic_DNA"/>
</dbReference>
<gene>
    <name evidence="3" type="ORF">H4075_02785</name>
</gene>
<name>A0A7G5XI39_9BACT</name>
<dbReference type="InterPro" id="IPR013783">
    <property type="entry name" value="Ig-like_fold"/>
</dbReference>
<protein>
    <recommendedName>
        <fullName evidence="2">T9SS-like galactose binding domain-containing protein</fullName>
    </recommendedName>
</protein>
<keyword evidence="4" id="KW-1185">Reference proteome</keyword>
<evidence type="ECO:0000259" key="2">
    <source>
        <dbReference type="Pfam" id="PF23759"/>
    </source>
</evidence>
<dbReference type="Pfam" id="PF23759">
    <property type="entry name" value="GBD_T9SS_assoc"/>
    <property type="match status" value="3"/>
</dbReference>
<evidence type="ECO:0000313" key="4">
    <source>
        <dbReference type="Proteomes" id="UP000515344"/>
    </source>
</evidence>
<dbReference type="Gene3D" id="2.60.120.380">
    <property type="match status" value="2"/>
</dbReference>
<keyword evidence="1" id="KW-0732">Signal</keyword>
<dbReference type="Proteomes" id="UP000515344">
    <property type="component" value="Chromosome"/>
</dbReference>
<dbReference type="InterPro" id="IPR056600">
    <property type="entry name" value="GBD_T9SS_assoc"/>
</dbReference>
<sequence length="1190" mass="124913">MKLFPYPKSIRVLVLLLSITAIPFFSFGQTANNTCGSSVLLTSGIACSNTVGDLQDATKDGPNSGASCSHTTTNDVWYRFSAQSSTTTITISGLGSNLTGANTFVEILSGSCGSFTSISCQSVSSSLVATGLSVSTTYYVRVYTTSTTTGNPSNRRGFSICITHPAPPPANDNCSSAVSLTSYLNTCTSSTAGTVIGGTNSGVAVPSCGGTADDDVWYSFTAVQSITTVSLSSIETNLAASGTVVELFSGTCGSLTSLGCNFSTSSTLSLSSSLTIGTTYYIRVYSMGNTALTSTGGYNICVTHVSPPANDNCAGAINLTPGVTCTNTAGTVVGATNSGITAPSCGGVSDDDVWYSFTATVAPTTTITLSSLGSSLSASGAYLELFSGTCGSLTSLFCSTSGSISMSLTSGTVYYVRVYSAGSSAITSNGTFNICITTPAAAVPANVSTGKSFINITRPNGGTIIPGDVLEIRISVNVANNGTNRIFRARYNDTIPSNLTYVAGSLKLLTNEGKQYAAYTDASGDDFAMYDGSNKTVRFNLGRDTTNMPTSSVTSTGIDSATGGYYNSGTHRPRGNGVLIVVSYRVTVDASIAYNTIVNYGSGAVRYRNQLSSVGAVDYTNNPNSLSFIIYPNYGLCSNATGANNVNAGSGDFGSGTSLNGTNPGTVSGYNFVALAASNPQDGNFSVTKNLSPNQLTDQTVARPNTTSGNRIFGVWDIIGDHTGAADPLAGNPPPASGVAGGYMLAVNAAYQLSIANNQNISGLCEDTYYEFSAWFRNVCKRCGADSTGTGASGTSVSASYIPTAPGDSSGVKPNLTFQINGIDYYNTGTMDYIGTWGQWVKKGFVFKTGVGQTALTISIKNNAPGGGGNDWVMDDISFATCLPTLTMRPTNSPTYCNNNQVDISVAVSTFFDNYNYYQWERSTDNGATWISAPESPSVQSFGFTNYSGEYRDTAALPSFVASSTYNGYKYRIRVGTSTTNLSSGTCALYNDVDIITINVQPSCAVLPVEILQFNVQLKDDLSLLTWKTKQEINLIGYTIERSTDGKNFTAIGKVAAKGALAEEVQYLFTDMTPVYGKVYYRLRMTATEGGTKFSNVLFVQPGQKKLFEVSNIVNPISSKLSFQVITHQTEQVDVQLMDGAGRSILNRKLTINKGSNAIMLDVPSQLQAGSYLLRIVSKTEVVNKVIQKN</sequence>
<reference evidence="4" key="1">
    <citation type="submission" date="2020-08" db="EMBL/GenBank/DDBJ databases">
        <title>Lacibacter sp. S13-6-6 genome sequencing.</title>
        <authorList>
            <person name="Jin L."/>
        </authorList>
    </citation>
    <scope>NUCLEOTIDE SEQUENCE [LARGE SCALE GENOMIC DNA]</scope>
    <source>
        <strain evidence="4">S13-6-6</strain>
    </source>
</reference>
<dbReference type="Gene3D" id="2.60.40.10">
    <property type="entry name" value="Immunoglobulins"/>
    <property type="match status" value="1"/>
</dbReference>
<evidence type="ECO:0000256" key="1">
    <source>
        <dbReference type="SAM" id="SignalP"/>
    </source>
</evidence>